<feature type="domain" description="Solute-binding protein family 5" evidence="5">
    <location>
        <begin position="70"/>
        <end position="455"/>
    </location>
</feature>
<dbReference type="Proteomes" id="UP000236743">
    <property type="component" value="Unassembled WGS sequence"/>
</dbReference>
<organism evidence="6 7">
    <name type="scientific">Bosea lathyri</name>
    <dbReference type="NCBI Taxonomy" id="1036778"/>
    <lineage>
        <taxon>Bacteria</taxon>
        <taxon>Pseudomonadati</taxon>
        <taxon>Pseudomonadota</taxon>
        <taxon>Alphaproteobacteria</taxon>
        <taxon>Hyphomicrobiales</taxon>
        <taxon>Boseaceae</taxon>
        <taxon>Bosea</taxon>
    </lineage>
</organism>
<gene>
    <name evidence="6" type="ORF">SAMN04488115_10260</name>
</gene>
<evidence type="ECO:0000256" key="4">
    <source>
        <dbReference type="SAM" id="SignalP"/>
    </source>
</evidence>
<feature type="chain" id="PRO_5009286619" evidence="4">
    <location>
        <begin position="26"/>
        <end position="538"/>
    </location>
</feature>
<dbReference type="AlphaFoldDB" id="A0A1H5UX64"/>
<dbReference type="GO" id="GO:0030288">
    <property type="term" value="C:outer membrane-bounded periplasmic space"/>
    <property type="evidence" value="ECO:0007669"/>
    <property type="project" value="TreeGrafter"/>
</dbReference>
<dbReference type="Gene3D" id="3.90.76.10">
    <property type="entry name" value="Dipeptide-binding Protein, Domain 1"/>
    <property type="match status" value="1"/>
</dbReference>
<dbReference type="PROSITE" id="PS01040">
    <property type="entry name" value="SBP_BACTERIAL_5"/>
    <property type="match status" value="1"/>
</dbReference>
<dbReference type="GO" id="GO:0042938">
    <property type="term" value="P:dipeptide transport"/>
    <property type="evidence" value="ECO:0007669"/>
    <property type="project" value="TreeGrafter"/>
</dbReference>
<evidence type="ECO:0000313" key="7">
    <source>
        <dbReference type="Proteomes" id="UP000236743"/>
    </source>
</evidence>
<dbReference type="InterPro" id="IPR000914">
    <property type="entry name" value="SBP_5_dom"/>
</dbReference>
<dbReference type="Pfam" id="PF00496">
    <property type="entry name" value="SBP_bac_5"/>
    <property type="match status" value="1"/>
</dbReference>
<comment type="similarity">
    <text evidence="2">Belongs to the bacterial solute-binding protein 5 family.</text>
</comment>
<evidence type="ECO:0000256" key="3">
    <source>
        <dbReference type="ARBA" id="ARBA00022729"/>
    </source>
</evidence>
<dbReference type="RefSeq" id="WP_103871352.1">
    <property type="nucleotide sequence ID" value="NZ_FNUY01000002.1"/>
</dbReference>
<keyword evidence="7" id="KW-1185">Reference proteome</keyword>
<evidence type="ECO:0000313" key="6">
    <source>
        <dbReference type="EMBL" id="SEF79554.1"/>
    </source>
</evidence>
<sequence length="538" mass="59510">MSVRILAAAAALGLSALLQPGAAGAQTLVVCSEASPDFLNPQFSSQNTAYDVAAQIYDRLVATERGGSQIIPSLAESWTISEDGLTYIFKLRHGVKWHTNKSFTPTRDFNADDVVFSVMRMFDENHPYYKVGGTNYQFFGEIVKPSLKAIEKVDDYTVKVTLTRPYAPLLSALSVEPMSILSAEYADAMTKANTQDLVNQAPIGTGPFSLLAYQKDATVRFRAVPDHWTKAVGNKDRMALVNDLIFVITPDASVRYAKVKSGECQIARYPNPGDLPAMRTDPNLTLLSGSIADQSFLAFNQQKKPFDDKRVREALVYATNIPAIIDAVYQGTGKQAAAIVPPSLWSHNDTLKPRPYDPAKAKALLTEAGFPNGFKTVLWAIPVVRAYMPNGRRAAELIQADWAKVGVEAQIQSYEWGEYLKRGRAGDHEVGMFGYTWDYPDPSQILLSGWHCDGVKSGANRARWCNKEFSALLTKANTITDQAERTKMFMRMQEIFQEDVGGLLFANAQAFTPVRKEVKDYKIHFFGGQPFVGVSLVK</sequence>
<evidence type="ECO:0000256" key="1">
    <source>
        <dbReference type="ARBA" id="ARBA00004418"/>
    </source>
</evidence>
<dbReference type="SUPFAM" id="SSF53850">
    <property type="entry name" value="Periplasmic binding protein-like II"/>
    <property type="match status" value="1"/>
</dbReference>
<dbReference type="GO" id="GO:0043190">
    <property type="term" value="C:ATP-binding cassette (ABC) transporter complex"/>
    <property type="evidence" value="ECO:0007669"/>
    <property type="project" value="InterPro"/>
</dbReference>
<dbReference type="GO" id="GO:1904680">
    <property type="term" value="F:peptide transmembrane transporter activity"/>
    <property type="evidence" value="ECO:0007669"/>
    <property type="project" value="TreeGrafter"/>
</dbReference>
<proteinExistence type="inferred from homology"/>
<dbReference type="InterPro" id="IPR023765">
    <property type="entry name" value="SBP_5_CS"/>
</dbReference>
<dbReference type="PIRSF" id="PIRSF002741">
    <property type="entry name" value="MppA"/>
    <property type="match status" value="1"/>
</dbReference>
<feature type="signal peptide" evidence="4">
    <location>
        <begin position="1"/>
        <end position="25"/>
    </location>
</feature>
<dbReference type="EMBL" id="FNUY01000002">
    <property type="protein sequence ID" value="SEF79554.1"/>
    <property type="molecule type" value="Genomic_DNA"/>
</dbReference>
<dbReference type="Gene3D" id="3.10.105.10">
    <property type="entry name" value="Dipeptide-binding Protein, Domain 3"/>
    <property type="match status" value="1"/>
</dbReference>
<keyword evidence="3 4" id="KW-0732">Signal</keyword>
<comment type="subcellular location">
    <subcellularLocation>
        <location evidence="1">Periplasm</location>
    </subcellularLocation>
</comment>
<dbReference type="InterPro" id="IPR030678">
    <property type="entry name" value="Peptide/Ni-bd"/>
</dbReference>
<dbReference type="PANTHER" id="PTHR30290:SF38">
    <property type="entry name" value="D,D-DIPEPTIDE-BINDING PERIPLASMIC PROTEIN DDPA-RELATED"/>
    <property type="match status" value="1"/>
</dbReference>
<dbReference type="InterPro" id="IPR039424">
    <property type="entry name" value="SBP_5"/>
</dbReference>
<evidence type="ECO:0000256" key="2">
    <source>
        <dbReference type="ARBA" id="ARBA00005695"/>
    </source>
</evidence>
<evidence type="ECO:0000259" key="5">
    <source>
        <dbReference type="Pfam" id="PF00496"/>
    </source>
</evidence>
<protein>
    <submittedName>
        <fullName evidence="6">Dipeptide transport system substrate-binding protein</fullName>
    </submittedName>
</protein>
<dbReference type="PANTHER" id="PTHR30290">
    <property type="entry name" value="PERIPLASMIC BINDING COMPONENT OF ABC TRANSPORTER"/>
    <property type="match status" value="1"/>
</dbReference>
<dbReference type="Gene3D" id="3.40.190.10">
    <property type="entry name" value="Periplasmic binding protein-like II"/>
    <property type="match status" value="1"/>
</dbReference>
<dbReference type="OrthoDB" id="9803988at2"/>
<accession>A0A1H5UX64</accession>
<name>A0A1H5UX64_9HYPH</name>
<reference evidence="6 7" key="1">
    <citation type="submission" date="2016-10" db="EMBL/GenBank/DDBJ databases">
        <authorList>
            <person name="de Groot N.N."/>
        </authorList>
    </citation>
    <scope>NUCLEOTIDE SEQUENCE [LARGE SCALE GENOMIC DNA]</scope>
    <source>
        <strain evidence="6 7">DSM 26656</strain>
    </source>
</reference>
<dbReference type="CDD" id="cd08493">
    <property type="entry name" value="PBP2_DppA_like"/>
    <property type="match status" value="1"/>
</dbReference>